<keyword evidence="3" id="KW-1185">Reference proteome</keyword>
<protein>
    <submittedName>
        <fullName evidence="2">N-acetyltransferase</fullName>
    </submittedName>
</protein>
<organism evidence="2 3">
    <name type="scientific">Bailinhaonella thermotolerans</name>
    <dbReference type="NCBI Taxonomy" id="1070861"/>
    <lineage>
        <taxon>Bacteria</taxon>
        <taxon>Bacillati</taxon>
        <taxon>Actinomycetota</taxon>
        <taxon>Actinomycetes</taxon>
        <taxon>Streptosporangiales</taxon>
        <taxon>Streptosporangiaceae</taxon>
        <taxon>Bailinhaonella</taxon>
    </lineage>
</organism>
<reference evidence="2 3" key="1">
    <citation type="submission" date="2018-09" db="EMBL/GenBank/DDBJ databases">
        <title>YIM 75507 draft genome.</title>
        <authorList>
            <person name="Tang S."/>
            <person name="Feng Y."/>
        </authorList>
    </citation>
    <scope>NUCLEOTIDE SEQUENCE [LARGE SCALE GENOMIC DNA]</scope>
    <source>
        <strain evidence="2 3">YIM 75507</strain>
    </source>
</reference>
<evidence type="ECO:0000313" key="2">
    <source>
        <dbReference type="EMBL" id="RJL33657.1"/>
    </source>
</evidence>
<dbReference type="EMBL" id="QZEY01000003">
    <property type="protein sequence ID" value="RJL33657.1"/>
    <property type="molecule type" value="Genomic_DNA"/>
</dbReference>
<dbReference type="PROSITE" id="PS51186">
    <property type="entry name" value="GNAT"/>
    <property type="match status" value="1"/>
</dbReference>
<gene>
    <name evidence="2" type="ORF">D5H75_12265</name>
</gene>
<comment type="caution">
    <text evidence="2">The sequence shown here is derived from an EMBL/GenBank/DDBJ whole genome shotgun (WGS) entry which is preliminary data.</text>
</comment>
<dbReference type="PANTHER" id="PTHR41368:SF1">
    <property type="entry name" value="PROTEIN YGHO"/>
    <property type="match status" value="1"/>
</dbReference>
<proteinExistence type="predicted"/>
<feature type="domain" description="N-acetyltransferase" evidence="1">
    <location>
        <begin position="210"/>
        <end position="378"/>
    </location>
</feature>
<dbReference type="PANTHER" id="PTHR41368">
    <property type="entry name" value="PROTEIN YGHO"/>
    <property type="match status" value="1"/>
</dbReference>
<accession>A0A3A4B5P0</accession>
<dbReference type="GO" id="GO:0016747">
    <property type="term" value="F:acyltransferase activity, transferring groups other than amino-acyl groups"/>
    <property type="evidence" value="ECO:0007669"/>
    <property type="project" value="InterPro"/>
</dbReference>
<keyword evidence="2" id="KW-0808">Transferase</keyword>
<sequence length="378" mass="41906">MTADAVRRTAGLTVTPVETRADRAAFLGLPYRLHRGSARWVPPLRRDARALLSRSRNPFFEYGEVALFLARRGGEPVGRVAAVSNPRHTEFHGSPDGFFGLFECADDLLAADALLETAADWLRRRGLTSMSGPVNFSTNDECGMLVDGFDRRPAVLMPYNPPYYPLLLAECGFGAAMDLWAWEREVAEPADPRLARVAERLASHVRVRPVDMRDFDAEVARMRRIYNAAWESNWGFVPMTEREFSAQARRLRPVVRPELVLMAEADGEPVGFCLTLPDVNQALYAAGGRLTPRSALRMASAMRRIDGCRVVATGVLPEFRRRGVEAVMFLRTLEAARGLGYRTGEVSWILATNAAANSAASGIGCARSKTYRIFKRGI</sequence>
<dbReference type="InterPro" id="IPR016181">
    <property type="entry name" value="Acyl_CoA_acyltransferase"/>
</dbReference>
<dbReference type="Gene3D" id="3.40.630.30">
    <property type="match status" value="1"/>
</dbReference>
<dbReference type="InterPro" id="IPR039968">
    <property type="entry name" value="BcerS-like"/>
</dbReference>
<dbReference type="AlphaFoldDB" id="A0A3A4B5P0"/>
<dbReference type="Proteomes" id="UP000265768">
    <property type="component" value="Unassembled WGS sequence"/>
</dbReference>
<dbReference type="SUPFAM" id="SSF55729">
    <property type="entry name" value="Acyl-CoA N-acyltransferases (Nat)"/>
    <property type="match status" value="1"/>
</dbReference>
<dbReference type="InterPro" id="IPR000182">
    <property type="entry name" value="GNAT_dom"/>
</dbReference>
<dbReference type="OrthoDB" id="9806005at2"/>
<evidence type="ECO:0000259" key="1">
    <source>
        <dbReference type="PROSITE" id="PS51186"/>
    </source>
</evidence>
<evidence type="ECO:0000313" key="3">
    <source>
        <dbReference type="Proteomes" id="UP000265768"/>
    </source>
</evidence>
<name>A0A3A4B5P0_9ACTN</name>